<comment type="caution">
    <text evidence="1">The sequence shown here is derived from an EMBL/GenBank/DDBJ whole genome shotgun (WGS) entry which is preliminary data.</text>
</comment>
<reference evidence="1 2" key="1">
    <citation type="submission" date="2024-04" db="EMBL/GenBank/DDBJ databases">
        <authorList>
            <person name="Rising A."/>
            <person name="Reimegard J."/>
            <person name="Sonavane S."/>
            <person name="Akerstrom W."/>
            <person name="Nylinder S."/>
            <person name="Hedman E."/>
            <person name="Kallberg Y."/>
        </authorList>
    </citation>
    <scope>NUCLEOTIDE SEQUENCE [LARGE SCALE GENOMIC DNA]</scope>
</reference>
<feature type="non-terminal residue" evidence="1">
    <location>
        <position position="1"/>
    </location>
</feature>
<keyword evidence="2" id="KW-1185">Reference proteome</keyword>
<protein>
    <submittedName>
        <fullName evidence="1">Uncharacterized protein</fullName>
    </submittedName>
</protein>
<sequence>QIIRISAVEIQISFCTLFRRCVSIFNLIIKSDMRCCCFDGDIGFC</sequence>
<name>A0AAV2ADA8_9ARAC</name>
<evidence type="ECO:0000313" key="2">
    <source>
        <dbReference type="Proteomes" id="UP001497382"/>
    </source>
</evidence>
<dbReference type="AlphaFoldDB" id="A0AAV2ADA8"/>
<dbReference type="Proteomes" id="UP001497382">
    <property type="component" value="Unassembled WGS sequence"/>
</dbReference>
<dbReference type="EMBL" id="CAXIEN010000151">
    <property type="protein sequence ID" value="CAL1281995.1"/>
    <property type="molecule type" value="Genomic_DNA"/>
</dbReference>
<organism evidence="1 2">
    <name type="scientific">Larinioides sclopetarius</name>
    <dbReference type="NCBI Taxonomy" id="280406"/>
    <lineage>
        <taxon>Eukaryota</taxon>
        <taxon>Metazoa</taxon>
        <taxon>Ecdysozoa</taxon>
        <taxon>Arthropoda</taxon>
        <taxon>Chelicerata</taxon>
        <taxon>Arachnida</taxon>
        <taxon>Araneae</taxon>
        <taxon>Araneomorphae</taxon>
        <taxon>Entelegynae</taxon>
        <taxon>Araneoidea</taxon>
        <taxon>Araneidae</taxon>
        <taxon>Larinioides</taxon>
    </lineage>
</organism>
<gene>
    <name evidence="1" type="ORF">LARSCL_LOCUS11895</name>
</gene>
<proteinExistence type="predicted"/>
<accession>A0AAV2ADA8</accession>
<evidence type="ECO:0000313" key="1">
    <source>
        <dbReference type="EMBL" id="CAL1281995.1"/>
    </source>
</evidence>